<evidence type="ECO:0000313" key="4">
    <source>
        <dbReference type="EMBL" id="BDD01004.1"/>
    </source>
</evidence>
<sequence>MNLYDYQESNAQKAFQTVKTHQHAYLCFEVRTGKTLTALRTADLLGASRVLFITKKKAIPSIESDFDAYSSSYRPTFSLLVTNYEQVKKLAPEYDLVVVDEAHNIGAFPKPSIRQGQVREICQQAKYVLFLSGTPSPETWSQLYHQLQVLPHNPFAKFPSFYSWAQQYVEVYTQRIGGRVINKYDKANVEAIKSVTDPFMLSFTQEEAGFECPVSENFMEVKMKPATVRHAKNLRTGKPVIINGQEIMAEAPNVIMNKVHQLSGGTIIPDLEQDSFLIDDTKVRFIKREFKQFERLAIVYKFKGERLLLIDKLKNYTEDVEAFKSGKFRYFIGQVSSIKEGVDLSSADALVMYNVDYSAAAYLQTRARLQKKSRRQEVLIFWLFSNIGFEQLVYDTLQEKKRFTVHHYQKAMF</sequence>
<geneLocation type="plasmid" evidence="4 5">
    <name>pPP1</name>
</geneLocation>
<evidence type="ECO:0000259" key="2">
    <source>
        <dbReference type="Pfam" id="PF00176"/>
    </source>
</evidence>
<dbReference type="InterPro" id="IPR000330">
    <property type="entry name" value="SNF2_N"/>
</dbReference>
<evidence type="ECO:0000259" key="3">
    <source>
        <dbReference type="Pfam" id="PF00271"/>
    </source>
</evidence>
<evidence type="ECO:0000313" key="5">
    <source>
        <dbReference type="Proteomes" id="UP001354989"/>
    </source>
</evidence>
<dbReference type="Gene3D" id="3.40.50.300">
    <property type="entry name" value="P-loop containing nucleotide triphosphate hydrolases"/>
    <property type="match status" value="2"/>
</dbReference>
<keyword evidence="4" id="KW-0347">Helicase</keyword>
<keyword evidence="4" id="KW-0614">Plasmid</keyword>
<accession>A0ABM7VJ82</accession>
<dbReference type="SUPFAM" id="SSF52540">
    <property type="entry name" value="P-loop containing nucleoside triphosphate hydrolases"/>
    <property type="match status" value="2"/>
</dbReference>
<keyword evidence="4" id="KW-0547">Nucleotide-binding</keyword>
<dbReference type="PANTHER" id="PTHR45766:SF6">
    <property type="entry name" value="SWI_SNF-RELATED MATRIX-ASSOCIATED ACTIN-DEPENDENT REGULATOR OF CHROMATIN SUBFAMILY A-LIKE PROTEIN 1"/>
    <property type="match status" value="1"/>
</dbReference>
<keyword evidence="4" id="KW-0067">ATP-binding</keyword>
<feature type="domain" description="Helicase C-terminal" evidence="3">
    <location>
        <begin position="318"/>
        <end position="369"/>
    </location>
</feature>
<dbReference type="PANTHER" id="PTHR45766">
    <property type="entry name" value="DNA ANNEALING HELICASE AND ENDONUCLEASE ZRANB3 FAMILY MEMBER"/>
    <property type="match status" value="1"/>
</dbReference>
<proteinExistence type="predicted"/>
<gene>
    <name evidence="4" type="ORF">PEPS_32840</name>
</gene>
<protein>
    <submittedName>
        <fullName evidence="4">DEAD/DEAH box helicase</fullName>
    </submittedName>
</protein>
<reference evidence="4 5" key="1">
    <citation type="submission" date="2021-12" db="EMBL/GenBank/DDBJ databases">
        <title>Genome sequencing of bacteria with rrn-lacking chromosome and rrn-plasmid.</title>
        <authorList>
            <person name="Anda M."/>
            <person name="Iwasaki W."/>
        </authorList>
    </citation>
    <scope>NUCLEOTIDE SEQUENCE [LARGE SCALE GENOMIC DNA]</scope>
    <source>
        <strain evidence="4 5">NBRC 101262</strain>
        <plasmid evidence="4 5">pPP1</plasmid>
    </source>
</reference>
<dbReference type="Pfam" id="PF00176">
    <property type="entry name" value="SNF2-rel_dom"/>
    <property type="match status" value="1"/>
</dbReference>
<evidence type="ECO:0000256" key="1">
    <source>
        <dbReference type="ARBA" id="ARBA00022801"/>
    </source>
</evidence>
<organism evidence="4 5">
    <name type="scientific">Persicobacter psychrovividus</name>
    <dbReference type="NCBI Taxonomy" id="387638"/>
    <lineage>
        <taxon>Bacteria</taxon>
        <taxon>Pseudomonadati</taxon>
        <taxon>Bacteroidota</taxon>
        <taxon>Cytophagia</taxon>
        <taxon>Cytophagales</taxon>
        <taxon>Persicobacteraceae</taxon>
        <taxon>Persicobacter</taxon>
    </lineage>
</organism>
<dbReference type="GO" id="GO:0004386">
    <property type="term" value="F:helicase activity"/>
    <property type="evidence" value="ECO:0007669"/>
    <property type="project" value="UniProtKB-KW"/>
</dbReference>
<dbReference type="InterPro" id="IPR027417">
    <property type="entry name" value="P-loop_NTPase"/>
</dbReference>
<dbReference type="EMBL" id="AP025293">
    <property type="protein sequence ID" value="BDD01004.1"/>
    <property type="molecule type" value="Genomic_DNA"/>
</dbReference>
<dbReference type="Pfam" id="PF00271">
    <property type="entry name" value="Helicase_C"/>
    <property type="match status" value="1"/>
</dbReference>
<dbReference type="Proteomes" id="UP001354989">
    <property type="component" value="Plasmid pPP1"/>
</dbReference>
<dbReference type="RefSeq" id="WP_338398213.1">
    <property type="nucleotide sequence ID" value="NZ_AP025293.1"/>
</dbReference>
<keyword evidence="1" id="KW-0378">Hydrolase</keyword>
<feature type="domain" description="SNF2 N-terminal" evidence="2">
    <location>
        <begin position="76"/>
        <end position="224"/>
    </location>
</feature>
<keyword evidence="5" id="KW-1185">Reference proteome</keyword>
<name>A0ABM7VJ82_9BACT</name>
<dbReference type="InterPro" id="IPR001650">
    <property type="entry name" value="Helicase_C-like"/>
</dbReference>